<proteinExistence type="predicted"/>
<reference evidence="1 2" key="1">
    <citation type="submission" date="2020-08" db="EMBL/GenBank/DDBJ databases">
        <title>Sequencing the genomes of 1000 actinobacteria strains.</title>
        <authorList>
            <person name="Klenk H.-P."/>
        </authorList>
    </citation>
    <scope>NUCLEOTIDE SEQUENCE [LARGE SCALE GENOMIC DNA]</scope>
    <source>
        <strain evidence="1 2">DSM 43150</strain>
    </source>
</reference>
<dbReference type="RefSeq" id="WP_188127646.1">
    <property type="nucleotide sequence ID" value="NZ_BOMP01000206.1"/>
</dbReference>
<sequence length="90" mass="9929">MSDIPTPDVTSAWCDGFMTAVEAIGVDVNATVEILALHMPERILKGLARIEAQELVDRWVKEGRFVRLTEGRIVATPDYDPQVHGPVVQS</sequence>
<dbReference type="Proteomes" id="UP000590511">
    <property type="component" value="Unassembled WGS sequence"/>
</dbReference>
<dbReference type="EMBL" id="JACHNC010000002">
    <property type="protein sequence ID" value="MBB4755343.1"/>
    <property type="molecule type" value="Genomic_DNA"/>
</dbReference>
<dbReference type="AlphaFoldDB" id="A0A7W7MM94"/>
<name>A0A7W7MM94_9ACTN</name>
<evidence type="ECO:0000313" key="1">
    <source>
        <dbReference type="EMBL" id="MBB4755343.1"/>
    </source>
</evidence>
<gene>
    <name evidence="1" type="ORF">BJ964_009614</name>
</gene>
<evidence type="ECO:0000313" key="2">
    <source>
        <dbReference type="Proteomes" id="UP000590511"/>
    </source>
</evidence>
<organism evidence="1 2">
    <name type="scientific">Actinoplanes lobatus</name>
    <dbReference type="NCBI Taxonomy" id="113568"/>
    <lineage>
        <taxon>Bacteria</taxon>
        <taxon>Bacillati</taxon>
        <taxon>Actinomycetota</taxon>
        <taxon>Actinomycetes</taxon>
        <taxon>Micromonosporales</taxon>
        <taxon>Micromonosporaceae</taxon>
        <taxon>Actinoplanes</taxon>
    </lineage>
</organism>
<accession>A0A7W7MM94</accession>
<comment type="caution">
    <text evidence="1">The sequence shown here is derived from an EMBL/GenBank/DDBJ whole genome shotgun (WGS) entry which is preliminary data.</text>
</comment>
<protein>
    <submittedName>
        <fullName evidence="1">Uncharacterized protein</fullName>
    </submittedName>
</protein>